<keyword evidence="1" id="KW-1133">Transmembrane helix</keyword>
<organism evidence="2 3">
    <name type="scientific">Bifidobacterium margollesii</name>
    <dbReference type="NCBI Taxonomy" id="2020964"/>
    <lineage>
        <taxon>Bacteria</taxon>
        <taxon>Bacillati</taxon>
        <taxon>Actinomycetota</taxon>
        <taxon>Actinomycetes</taxon>
        <taxon>Bifidobacteriales</taxon>
        <taxon>Bifidobacteriaceae</taxon>
        <taxon>Bifidobacterium</taxon>
    </lineage>
</organism>
<dbReference type="AlphaFoldDB" id="A0A2N5J7T7"/>
<sequence>MYDKYQQIDYRCHLYRQTRILMVTVLLLLVITVTAYAVALIHSAIGFIHSLPENVSVIMHTVIWLSDPDNVLGRFFATWNNALLFMTSNPWHQILSIMLQWILTRIAVIDSDTFIILLARAVEMWALQSLLQELIEPDIPRPAGSGLHITCLRYAIHRFLSLPYRTMRKTILSLIALPFASNMYAAVILLLLLAFGLSLAAIALHYKDEWWANIPLPQ</sequence>
<proteinExistence type="predicted"/>
<protein>
    <submittedName>
        <fullName evidence="2">Uncharacterized protein</fullName>
    </submittedName>
</protein>
<name>A0A2N5J7T7_9BIFI</name>
<keyword evidence="1" id="KW-0472">Membrane</keyword>
<feature type="transmembrane region" description="Helical" evidence="1">
    <location>
        <begin position="171"/>
        <end position="204"/>
    </location>
</feature>
<accession>A0A2N5J7T7</accession>
<keyword evidence="1" id="KW-0812">Transmembrane</keyword>
<evidence type="ECO:0000313" key="2">
    <source>
        <dbReference type="EMBL" id="PLS30272.1"/>
    </source>
</evidence>
<gene>
    <name evidence="2" type="ORF">Uis1B_1942</name>
</gene>
<dbReference type="Proteomes" id="UP000235050">
    <property type="component" value="Unassembled WGS sequence"/>
</dbReference>
<keyword evidence="3" id="KW-1185">Reference proteome</keyword>
<feature type="transmembrane region" description="Helical" evidence="1">
    <location>
        <begin position="20"/>
        <end position="45"/>
    </location>
</feature>
<comment type="caution">
    <text evidence="2">The sequence shown here is derived from an EMBL/GenBank/DDBJ whole genome shotgun (WGS) entry which is preliminary data.</text>
</comment>
<dbReference type="EMBL" id="NMWU01000037">
    <property type="protein sequence ID" value="PLS30272.1"/>
    <property type="molecule type" value="Genomic_DNA"/>
</dbReference>
<evidence type="ECO:0000313" key="3">
    <source>
        <dbReference type="Proteomes" id="UP000235050"/>
    </source>
</evidence>
<reference evidence="2 3" key="1">
    <citation type="submission" date="2017-07" db="EMBL/GenBank/DDBJ databases">
        <title>Bifidobacterium novel species.</title>
        <authorList>
            <person name="Lugli G.A."/>
            <person name="Milani C."/>
            <person name="Duranti S."/>
            <person name="Mangifesta M."/>
        </authorList>
    </citation>
    <scope>NUCLEOTIDE SEQUENCE [LARGE SCALE GENOMIC DNA]</scope>
    <source>
        <strain evidence="3">Uis1B</strain>
    </source>
</reference>
<evidence type="ECO:0000256" key="1">
    <source>
        <dbReference type="SAM" id="Phobius"/>
    </source>
</evidence>